<dbReference type="SUPFAM" id="SSF46785">
    <property type="entry name" value="Winged helix' DNA-binding domain"/>
    <property type="match status" value="1"/>
</dbReference>
<dbReference type="FunFam" id="1.10.10.10:FF:000019">
    <property type="entry name" value="Crp/Fnr family transcriptional regulator"/>
    <property type="match status" value="1"/>
</dbReference>
<evidence type="ECO:0000313" key="7">
    <source>
        <dbReference type="Proteomes" id="UP000533598"/>
    </source>
</evidence>
<dbReference type="CDD" id="cd00038">
    <property type="entry name" value="CAP_ED"/>
    <property type="match status" value="1"/>
</dbReference>
<keyword evidence="1" id="KW-0805">Transcription regulation</keyword>
<dbReference type="Gene3D" id="1.10.10.10">
    <property type="entry name" value="Winged helix-like DNA-binding domain superfamily/Winged helix DNA-binding domain"/>
    <property type="match status" value="1"/>
</dbReference>
<sequence length="237" mass="26332">MQIIDNGGVVAAPLHHRLASSWLFRSLSPAQAVKLQRELRLATYQPDELMFLEGEHGDRAHFICSGTVKTSRAIIDRPRYLRALLGPGDLVGVASFLDSGPRDLTAVAVTKVTTASITWEQLRTWCDQVPAIGLDLARERHARAREFETRALHLALLDASARLAGLLLALAKRFGVTEKGVVRVEHHLTQDELAHLIGSSRETVCKSIQQFTTRGWIQPTEGGVWLLKPDLLLRRAR</sequence>
<dbReference type="Pfam" id="PF00027">
    <property type="entry name" value="cNMP_binding"/>
    <property type="match status" value="1"/>
</dbReference>
<dbReference type="EMBL" id="JACHMH010000001">
    <property type="protein sequence ID" value="MBB4677231.1"/>
    <property type="molecule type" value="Genomic_DNA"/>
</dbReference>
<gene>
    <name evidence="6" type="ORF">HNR67_003349</name>
</gene>
<keyword evidence="3" id="KW-0804">Transcription</keyword>
<dbReference type="RefSeq" id="WP_185003184.1">
    <property type="nucleotide sequence ID" value="NZ_BAAAUI010000085.1"/>
</dbReference>
<dbReference type="SMART" id="SM00100">
    <property type="entry name" value="cNMP"/>
    <property type="match status" value="1"/>
</dbReference>
<dbReference type="InterPro" id="IPR036388">
    <property type="entry name" value="WH-like_DNA-bd_sf"/>
</dbReference>
<dbReference type="GO" id="GO:0005829">
    <property type="term" value="C:cytosol"/>
    <property type="evidence" value="ECO:0007669"/>
    <property type="project" value="TreeGrafter"/>
</dbReference>
<name>A0A7W7C9V9_9PSEU</name>
<dbReference type="Gene3D" id="2.60.120.10">
    <property type="entry name" value="Jelly Rolls"/>
    <property type="match status" value="1"/>
</dbReference>
<evidence type="ECO:0000256" key="2">
    <source>
        <dbReference type="ARBA" id="ARBA00023125"/>
    </source>
</evidence>
<dbReference type="Pfam" id="PF13545">
    <property type="entry name" value="HTH_Crp_2"/>
    <property type="match status" value="1"/>
</dbReference>
<dbReference type="AlphaFoldDB" id="A0A7W7C9V9"/>
<dbReference type="PROSITE" id="PS51063">
    <property type="entry name" value="HTH_CRP_2"/>
    <property type="match status" value="1"/>
</dbReference>
<dbReference type="SUPFAM" id="SSF51206">
    <property type="entry name" value="cAMP-binding domain-like"/>
    <property type="match status" value="1"/>
</dbReference>
<dbReference type="InterPro" id="IPR018490">
    <property type="entry name" value="cNMP-bd_dom_sf"/>
</dbReference>
<evidence type="ECO:0000256" key="1">
    <source>
        <dbReference type="ARBA" id="ARBA00023015"/>
    </source>
</evidence>
<evidence type="ECO:0000256" key="3">
    <source>
        <dbReference type="ARBA" id="ARBA00023163"/>
    </source>
</evidence>
<dbReference type="InterPro" id="IPR000595">
    <property type="entry name" value="cNMP-bd_dom"/>
</dbReference>
<dbReference type="InterPro" id="IPR012318">
    <property type="entry name" value="HTH_CRP"/>
</dbReference>
<dbReference type="InterPro" id="IPR014710">
    <property type="entry name" value="RmlC-like_jellyroll"/>
</dbReference>
<dbReference type="PROSITE" id="PS50042">
    <property type="entry name" value="CNMP_BINDING_3"/>
    <property type="match status" value="1"/>
</dbReference>
<accession>A0A7W7C9V9</accession>
<feature type="domain" description="Cyclic nucleotide-binding" evidence="4">
    <location>
        <begin position="23"/>
        <end position="123"/>
    </location>
</feature>
<keyword evidence="7" id="KW-1185">Reference proteome</keyword>
<dbReference type="InterPro" id="IPR050397">
    <property type="entry name" value="Env_Response_Regulators"/>
</dbReference>
<comment type="caution">
    <text evidence="6">The sequence shown here is derived from an EMBL/GenBank/DDBJ whole genome shotgun (WGS) entry which is preliminary data.</text>
</comment>
<evidence type="ECO:0000313" key="6">
    <source>
        <dbReference type="EMBL" id="MBB4677231.1"/>
    </source>
</evidence>
<feature type="domain" description="HTH crp-type" evidence="5">
    <location>
        <begin position="157"/>
        <end position="230"/>
    </location>
</feature>
<dbReference type="PANTHER" id="PTHR24567">
    <property type="entry name" value="CRP FAMILY TRANSCRIPTIONAL REGULATORY PROTEIN"/>
    <property type="match status" value="1"/>
</dbReference>
<dbReference type="SMART" id="SM00419">
    <property type="entry name" value="HTH_CRP"/>
    <property type="match status" value="1"/>
</dbReference>
<protein>
    <submittedName>
        <fullName evidence="6">CRP-like cAMP-binding protein</fullName>
    </submittedName>
</protein>
<dbReference type="Proteomes" id="UP000533598">
    <property type="component" value="Unassembled WGS sequence"/>
</dbReference>
<dbReference type="InterPro" id="IPR036390">
    <property type="entry name" value="WH_DNA-bd_sf"/>
</dbReference>
<dbReference type="GO" id="GO:0003677">
    <property type="term" value="F:DNA binding"/>
    <property type="evidence" value="ECO:0007669"/>
    <property type="project" value="UniProtKB-KW"/>
</dbReference>
<dbReference type="GO" id="GO:0003700">
    <property type="term" value="F:DNA-binding transcription factor activity"/>
    <property type="evidence" value="ECO:0007669"/>
    <property type="project" value="TreeGrafter"/>
</dbReference>
<reference evidence="6 7" key="1">
    <citation type="submission" date="2020-08" db="EMBL/GenBank/DDBJ databases">
        <title>Sequencing the genomes of 1000 actinobacteria strains.</title>
        <authorList>
            <person name="Klenk H.-P."/>
        </authorList>
    </citation>
    <scope>NUCLEOTIDE SEQUENCE [LARGE SCALE GENOMIC DNA]</scope>
    <source>
        <strain evidence="6 7">DSM 44230</strain>
    </source>
</reference>
<evidence type="ECO:0000259" key="5">
    <source>
        <dbReference type="PROSITE" id="PS51063"/>
    </source>
</evidence>
<proteinExistence type="predicted"/>
<dbReference type="PANTHER" id="PTHR24567:SF74">
    <property type="entry name" value="HTH-TYPE TRANSCRIPTIONAL REGULATOR ARCR"/>
    <property type="match status" value="1"/>
</dbReference>
<evidence type="ECO:0000259" key="4">
    <source>
        <dbReference type="PROSITE" id="PS50042"/>
    </source>
</evidence>
<organism evidence="6 7">
    <name type="scientific">Crossiella cryophila</name>
    <dbReference type="NCBI Taxonomy" id="43355"/>
    <lineage>
        <taxon>Bacteria</taxon>
        <taxon>Bacillati</taxon>
        <taxon>Actinomycetota</taxon>
        <taxon>Actinomycetes</taxon>
        <taxon>Pseudonocardiales</taxon>
        <taxon>Pseudonocardiaceae</taxon>
        <taxon>Crossiella</taxon>
    </lineage>
</organism>
<keyword evidence="2" id="KW-0238">DNA-binding</keyword>